<reference evidence="2 3" key="1">
    <citation type="submission" date="2024-11" db="EMBL/GenBank/DDBJ databases">
        <authorList>
            <person name="Heng Y.C."/>
            <person name="Lim A.C.H."/>
            <person name="Lee J.K.Y."/>
            <person name="Kittelmann S."/>
        </authorList>
    </citation>
    <scope>NUCLEOTIDE SEQUENCE [LARGE SCALE GENOMIC DNA]</scope>
    <source>
        <strain evidence="2 3">WILCCON 0112</strain>
    </source>
</reference>
<dbReference type="PANTHER" id="PTHR38468:SF1">
    <property type="entry name" value="SLL0939 PROTEIN"/>
    <property type="match status" value="1"/>
</dbReference>
<dbReference type="EMBL" id="JBJIAB010000018">
    <property type="protein sequence ID" value="MFL0166325.1"/>
    <property type="molecule type" value="Genomic_DNA"/>
</dbReference>
<dbReference type="InterPro" id="IPR012427">
    <property type="entry name" value="DUF1622"/>
</dbReference>
<keyword evidence="1" id="KW-1133">Transmembrane helix</keyword>
<accession>A0ABW8S6J7</accession>
<organism evidence="2 3">
    <name type="scientific">Candidatus Clostridium helianthi</name>
    <dbReference type="NCBI Taxonomy" id="3381660"/>
    <lineage>
        <taxon>Bacteria</taxon>
        <taxon>Bacillati</taxon>
        <taxon>Bacillota</taxon>
        <taxon>Clostridia</taxon>
        <taxon>Eubacteriales</taxon>
        <taxon>Clostridiaceae</taxon>
        <taxon>Clostridium</taxon>
    </lineage>
</organism>
<protein>
    <submittedName>
        <fullName evidence="2">DUF1622 domain-containing protein</fullName>
    </submittedName>
</protein>
<feature type="transmembrane region" description="Helical" evidence="1">
    <location>
        <begin position="100"/>
        <end position="117"/>
    </location>
</feature>
<comment type="caution">
    <text evidence="2">The sequence shown here is derived from an EMBL/GenBank/DDBJ whole genome shotgun (WGS) entry which is preliminary data.</text>
</comment>
<evidence type="ECO:0000313" key="2">
    <source>
        <dbReference type="EMBL" id="MFL0166325.1"/>
    </source>
</evidence>
<name>A0ABW8S6J7_9CLOT</name>
<dbReference type="PANTHER" id="PTHR38468">
    <property type="entry name" value="SLL0939 PROTEIN"/>
    <property type="match status" value="1"/>
</dbReference>
<keyword evidence="1" id="KW-0472">Membrane</keyword>
<evidence type="ECO:0000256" key="1">
    <source>
        <dbReference type="SAM" id="Phobius"/>
    </source>
</evidence>
<keyword evidence="3" id="KW-1185">Reference proteome</keyword>
<proteinExistence type="predicted"/>
<dbReference type="RefSeq" id="WP_171773030.1">
    <property type="nucleotide sequence ID" value="NZ_JBJIAB010000018.1"/>
</dbReference>
<dbReference type="Pfam" id="PF07784">
    <property type="entry name" value="DUF1622"/>
    <property type="match status" value="1"/>
</dbReference>
<sequence>MVFTGKLYSNKGGAVLDIKKILEILIIVLQGLSITIIVWGVFLCLINFIKLEISTNNRSNIVKKITSAKNYLGSYILLGLEILISADIIDSILNPTMHDILRLAAIVIIRTVISYFLNKEMKATENNQSS</sequence>
<keyword evidence="1" id="KW-0812">Transmembrane</keyword>
<feature type="transmembrane region" description="Helical" evidence="1">
    <location>
        <begin position="70"/>
        <end position="88"/>
    </location>
</feature>
<gene>
    <name evidence="2" type="ORF">ACJDTP_14725</name>
</gene>
<evidence type="ECO:0000313" key="3">
    <source>
        <dbReference type="Proteomes" id="UP001623600"/>
    </source>
</evidence>
<dbReference type="Proteomes" id="UP001623600">
    <property type="component" value="Unassembled WGS sequence"/>
</dbReference>
<feature type="transmembrane region" description="Helical" evidence="1">
    <location>
        <begin position="24"/>
        <end position="49"/>
    </location>
</feature>